<feature type="region of interest" description="Disordered" evidence="1">
    <location>
        <begin position="76"/>
        <end position="112"/>
    </location>
</feature>
<sequence length="130" mass="14265">MVQSSFNHLGECIAPLGRVLTHTVATDITTSPPHTPSSTHTETAASFTSQRRSFARCAAQIVLARLWPTRIYCISHPSPSSSVPSRSSARISRARPSHGRRYNTQSHSGRLIMKEGRRTLALQAQSINSQ</sequence>
<evidence type="ECO:0000313" key="2">
    <source>
        <dbReference type="EMBL" id="KAL0960950.1"/>
    </source>
</evidence>
<reference evidence="3" key="1">
    <citation type="submission" date="2024-06" db="EMBL/GenBank/DDBJ databases">
        <title>Multi-omics analyses provide insights into the biosynthesis of the anticancer antibiotic pleurotin in Hohenbuehelia grisea.</title>
        <authorList>
            <person name="Weaver J.A."/>
            <person name="Alberti F."/>
        </authorList>
    </citation>
    <scope>NUCLEOTIDE SEQUENCE [LARGE SCALE GENOMIC DNA]</scope>
    <source>
        <strain evidence="3">T-177</strain>
    </source>
</reference>
<keyword evidence="3" id="KW-1185">Reference proteome</keyword>
<feature type="compositionally biased region" description="Low complexity" evidence="1">
    <location>
        <begin position="29"/>
        <end position="41"/>
    </location>
</feature>
<proteinExistence type="predicted"/>
<name>A0ABR3JYC1_9AGAR</name>
<organism evidence="2 3">
    <name type="scientific">Hohenbuehelia grisea</name>
    <dbReference type="NCBI Taxonomy" id="104357"/>
    <lineage>
        <taxon>Eukaryota</taxon>
        <taxon>Fungi</taxon>
        <taxon>Dikarya</taxon>
        <taxon>Basidiomycota</taxon>
        <taxon>Agaricomycotina</taxon>
        <taxon>Agaricomycetes</taxon>
        <taxon>Agaricomycetidae</taxon>
        <taxon>Agaricales</taxon>
        <taxon>Pleurotineae</taxon>
        <taxon>Pleurotaceae</taxon>
        <taxon>Hohenbuehelia</taxon>
    </lineage>
</organism>
<evidence type="ECO:0000256" key="1">
    <source>
        <dbReference type="SAM" id="MobiDB-lite"/>
    </source>
</evidence>
<feature type="compositionally biased region" description="Low complexity" evidence="1">
    <location>
        <begin position="76"/>
        <end position="91"/>
    </location>
</feature>
<gene>
    <name evidence="2" type="ORF">HGRIS_005950</name>
</gene>
<comment type="caution">
    <text evidence="2">The sequence shown here is derived from an EMBL/GenBank/DDBJ whole genome shotgun (WGS) entry which is preliminary data.</text>
</comment>
<evidence type="ECO:0000313" key="3">
    <source>
        <dbReference type="Proteomes" id="UP001556367"/>
    </source>
</evidence>
<accession>A0ABR3JYC1</accession>
<dbReference type="EMBL" id="JASNQZ010000001">
    <property type="protein sequence ID" value="KAL0960950.1"/>
    <property type="molecule type" value="Genomic_DNA"/>
</dbReference>
<protein>
    <submittedName>
        <fullName evidence="2">Uncharacterized protein</fullName>
    </submittedName>
</protein>
<dbReference type="Proteomes" id="UP001556367">
    <property type="component" value="Unassembled WGS sequence"/>
</dbReference>
<feature type="region of interest" description="Disordered" evidence="1">
    <location>
        <begin position="27"/>
        <end position="49"/>
    </location>
</feature>
<feature type="compositionally biased region" description="Basic residues" evidence="1">
    <location>
        <begin position="92"/>
        <end position="101"/>
    </location>
</feature>